<evidence type="ECO:0000313" key="1">
    <source>
        <dbReference type="EMBL" id="SVD29789.1"/>
    </source>
</evidence>
<accession>A0A382U649</accession>
<organism evidence="1">
    <name type="scientific">marine metagenome</name>
    <dbReference type="NCBI Taxonomy" id="408172"/>
    <lineage>
        <taxon>unclassified sequences</taxon>
        <taxon>metagenomes</taxon>
        <taxon>ecological metagenomes</taxon>
    </lineage>
</organism>
<protein>
    <submittedName>
        <fullName evidence="1">Uncharacterized protein</fullName>
    </submittedName>
</protein>
<gene>
    <name evidence="1" type="ORF">METZ01_LOCUS382643</name>
</gene>
<dbReference type="AlphaFoldDB" id="A0A382U649"/>
<reference evidence="1" key="1">
    <citation type="submission" date="2018-05" db="EMBL/GenBank/DDBJ databases">
        <authorList>
            <person name="Lanie J.A."/>
            <person name="Ng W.-L."/>
            <person name="Kazmierczak K.M."/>
            <person name="Andrzejewski T.M."/>
            <person name="Davidsen T.M."/>
            <person name="Wayne K.J."/>
            <person name="Tettelin H."/>
            <person name="Glass J.I."/>
            <person name="Rusch D."/>
            <person name="Podicherti R."/>
            <person name="Tsui H.-C.T."/>
            <person name="Winkler M.E."/>
        </authorList>
    </citation>
    <scope>NUCLEOTIDE SEQUENCE</scope>
</reference>
<proteinExistence type="predicted"/>
<name>A0A382U649_9ZZZZ</name>
<sequence>MAIKQGIMAQETSVRVKRGFAGFGMRPGQGMADTKRYIYLDLVHEFFRQTVLAFPKKASVVMHSIQVLNLVLQFSRQP</sequence>
<dbReference type="EMBL" id="UINC01141819">
    <property type="protein sequence ID" value="SVD29789.1"/>
    <property type="molecule type" value="Genomic_DNA"/>
</dbReference>